<accession>A0ABS4ENI7</accession>
<dbReference type="Proteomes" id="UP000823786">
    <property type="component" value="Unassembled WGS sequence"/>
</dbReference>
<dbReference type="RefSeq" id="WP_209853550.1">
    <property type="nucleotide sequence ID" value="NZ_JAGGJV010000005.1"/>
</dbReference>
<organism evidence="2 3">
    <name type="scientific">Rhizobium herbae</name>
    <dbReference type="NCBI Taxonomy" id="508661"/>
    <lineage>
        <taxon>Bacteria</taxon>
        <taxon>Pseudomonadati</taxon>
        <taxon>Pseudomonadota</taxon>
        <taxon>Alphaproteobacteria</taxon>
        <taxon>Hyphomicrobiales</taxon>
        <taxon>Rhizobiaceae</taxon>
        <taxon>Rhizobium/Agrobacterium group</taxon>
        <taxon>Rhizobium</taxon>
    </lineage>
</organism>
<sequence length="108" mass="12141">MPELKEYLEVDGTSPFADWFNDLDAQAAARIVVALNRLQRGNVSNVKGVGGGLQELKIDYGPGYRVYFGIVGNVLVILLGGGTKKRQQRDIDDALERWQIYKRRKTET</sequence>
<protein>
    <submittedName>
        <fullName evidence="2">Addiction module killer protein</fullName>
    </submittedName>
</protein>
<evidence type="ECO:0000313" key="3">
    <source>
        <dbReference type="Proteomes" id="UP000823786"/>
    </source>
</evidence>
<dbReference type="PANTHER" id="PTHR41791:SF1">
    <property type="entry name" value="SSL7039 PROTEIN"/>
    <property type="match status" value="1"/>
</dbReference>
<feature type="transmembrane region" description="Helical" evidence="1">
    <location>
        <begin position="64"/>
        <end position="81"/>
    </location>
</feature>
<name>A0ABS4ENI7_9HYPH</name>
<dbReference type="NCBIfam" id="TIGR02683">
    <property type="entry name" value="upstrm_HI1419"/>
    <property type="match status" value="1"/>
</dbReference>
<dbReference type="PIRSF" id="PIRSF028744">
    <property type="entry name" value="Addict_mod_HI1419"/>
    <property type="match status" value="1"/>
</dbReference>
<comment type="caution">
    <text evidence="2">The sequence shown here is derived from an EMBL/GenBank/DDBJ whole genome shotgun (WGS) entry which is preliminary data.</text>
</comment>
<dbReference type="Pfam" id="PF05973">
    <property type="entry name" value="Gp49"/>
    <property type="match status" value="1"/>
</dbReference>
<gene>
    <name evidence="2" type="ORF">J2Z75_003019</name>
</gene>
<dbReference type="InterPro" id="IPR009241">
    <property type="entry name" value="HigB-like"/>
</dbReference>
<keyword evidence="1" id="KW-0472">Membrane</keyword>
<keyword evidence="3" id="KW-1185">Reference proteome</keyword>
<keyword evidence="1" id="KW-1133">Transmembrane helix</keyword>
<reference evidence="2 3" key="1">
    <citation type="submission" date="2021-03" db="EMBL/GenBank/DDBJ databases">
        <title>Genomic Encyclopedia of Type Strains, Phase IV (KMG-IV): sequencing the most valuable type-strain genomes for metagenomic binning, comparative biology and taxonomic classification.</title>
        <authorList>
            <person name="Goeker M."/>
        </authorList>
    </citation>
    <scope>NUCLEOTIDE SEQUENCE [LARGE SCALE GENOMIC DNA]</scope>
    <source>
        <strain evidence="2 3">DSM 26427</strain>
    </source>
</reference>
<evidence type="ECO:0000256" key="1">
    <source>
        <dbReference type="SAM" id="Phobius"/>
    </source>
</evidence>
<evidence type="ECO:0000313" key="2">
    <source>
        <dbReference type="EMBL" id="MBP1859502.1"/>
    </source>
</evidence>
<dbReference type="EMBL" id="JAGGJV010000005">
    <property type="protein sequence ID" value="MBP1859502.1"/>
    <property type="molecule type" value="Genomic_DNA"/>
</dbReference>
<dbReference type="PANTHER" id="PTHR41791">
    <property type="entry name" value="SSL7039 PROTEIN"/>
    <property type="match status" value="1"/>
</dbReference>
<keyword evidence="1" id="KW-0812">Transmembrane</keyword>
<dbReference type="InterPro" id="IPR014056">
    <property type="entry name" value="TypeIITA-like_toxin_pred"/>
</dbReference>
<proteinExistence type="predicted"/>